<name>A0A1P8NLX9_DREPO</name>
<sequence>MMKLILLCMFLLPVVIYSESFFVMMIFSESLMALIFTLVTWSGLFNFSGFLGHLLVAFLAFAVSEAVLGLTLFIKSSRSSSSSSSKSFSTLKF</sequence>
<keyword evidence="2" id="KW-0496">Mitochondrion</keyword>
<organism evidence="2">
    <name type="scientific">Dreissena polymorpha</name>
    <name type="common">Zebra mussel</name>
    <name type="synonym">Mytilus polymorpha</name>
    <dbReference type="NCBI Taxonomy" id="45954"/>
    <lineage>
        <taxon>Eukaryota</taxon>
        <taxon>Metazoa</taxon>
        <taxon>Spiralia</taxon>
        <taxon>Lophotrochozoa</taxon>
        <taxon>Mollusca</taxon>
        <taxon>Bivalvia</taxon>
        <taxon>Autobranchia</taxon>
        <taxon>Heteroconchia</taxon>
        <taxon>Euheterodonta</taxon>
        <taxon>Imparidentia</taxon>
        <taxon>Neoheterodontei</taxon>
        <taxon>Myida</taxon>
        <taxon>Dreissenoidea</taxon>
        <taxon>Dreissenidae</taxon>
        <taxon>Dreissena</taxon>
    </lineage>
</organism>
<gene>
    <name evidence="2" type="primary">ND4L</name>
</gene>
<evidence type="ECO:0000256" key="1">
    <source>
        <dbReference type="SAM" id="Phobius"/>
    </source>
</evidence>
<dbReference type="AlphaFoldDB" id="A0A1P8NLX9"/>
<proteinExistence type="predicted"/>
<evidence type="ECO:0000313" key="2">
    <source>
        <dbReference type="EMBL" id="APX39124.1"/>
    </source>
</evidence>
<keyword evidence="1" id="KW-0472">Membrane</keyword>
<dbReference type="EMBL" id="KY091877">
    <property type="protein sequence ID" value="APX39124.1"/>
    <property type="molecule type" value="Genomic_DNA"/>
</dbReference>
<keyword evidence="1" id="KW-1133">Transmembrane helix</keyword>
<geneLocation type="mitochondrion" evidence="2"/>
<reference evidence="2" key="1">
    <citation type="journal article" date="2017" name="Hydrobiologia">
        <title>Next-generation sequencing of Dreissena polymorpha transcriptome sheds light on its mitochondrial DNA.</title>
        <authorList>
            <person name="Soroka M."/>
            <person name="Rymaszewska A."/>
            <person name="Sanko T."/>
            <person name="Przylucka A."/>
            <person name="Lubosny M."/>
            <person name="Smietanka B."/>
            <person name="Burzynski A."/>
        </authorList>
    </citation>
    <scope>NUCLEOTIDE SEQUENCE</scope>
</reference>
<dbReference type="Gene3D" id="1.10.287.3510">
    <property type="match status" value="1"/>
</dbReference>
<keyword evidence="1" id="KW-0812">Transmembrane</keyword>
<accession>A0A1P8NLX9</accession>
<feature type="transmembrane region" description="Helical" evidence="1">
    <location>
        <begin position="49"/>
        <end position="74"/>
    </location>
</feature>
<protein>
    <submittedName>
        <fullName evidence="2">NADH dehydrogenase subunit 4L</fullName>
    </submittedName>
</protein>